<dbReference type="EMBL" id="JBHTCG010000002">
    <property type="protein sequence ID" value="MFC7381431.1"/>
    <property type="molecule type" value="Genomic_DNA"/>
</dbReference>
<dbReference type="Proteomes" id="UP001596496">
    <property type="component" value="Unassembled WGS sequence"/>
</dbReference>
<dbReference type="PANTHER" id="PTHR35176:SF6">
    <property type="entry name" value="HEME OXYGENASE HI_0854-RELATED"/>
    <property type="match status" value="1"/>
</dbReference>
<evidence type="ECO:0000313" key="4">
    <source>
        <dbReference type="Proteomes" id="UP001596496"/>
    </source>
</evidence>
<dbReference type="SUPFAM" id="SSF50475">
    <property type="entry name" value="FMN-binding split barrel"/>
    <property type="match status" value="1"/>
</dbReference>
<gene>
    <name evidence="3" type="ORF">ACFQSB_04370</name>
</gene>
<dbReference type="InterPro" id="IPR052019">
    <property type="entry name" value="F420H2_bilvrd_red/Heme_oxyg"/>
</dbReference>
<reference evidence="4" key="1">
    <citation type="journal article" date="2019" name="Int. J. Syst. Evol. Microbiol.">
        <title>The Global Catalogue of Microorganisms (GCM) 10K type strain sequencing project: providing services to taxonomists for standard genome sequencing and annotation.</title>
        <authorList>
            <consortium name="The Broad Institute Genomics Platform"/>
            <consortium name="The Broad Institute Genome Sequencing Center for Infectious Disease"/>
            <person name="Wu L."/>
            <person name="Ma J."/>
        </authorList>
    </citation>
    <scope>NUCLEOTIDE SEQUENCE [LARGE SCALE GENOMIC DNA]</scope>
    <source>
        <strain evidence="4">CECT 7649</strain>
    </source>
</reference>
<dbReference type="NCBIfam" id="TIGR03618">
    <property type="entry name" value="Rv1155_F420"/>
    <property type="match status" value="1"/>
</dbReference>
<keyword evidence="1" id="KW-0560">Oxidoreductase</keyword>
<dbReference type="InterPro" id="IPR019920">
    <property type="entry name" value="F420-binding_dom_put"/>
</dbReference>
<evidence type="ECO:0000313" key="3">
    <source>
        <dbReference type="EMBL" id="MFC7381431.1"/>
    </source>
</evidence>
<dbReference type="PANTHER" id="PTHR35176">
    <property type="entry name" value="HEME OXYGENASE HI_0854-RELATED"/>
    <property type="match status" value="1"/>
</dbReference>
<evidence type="ECO:0000259" key="2">
    <source>
        <dbReference type="Pfam" id="PF01243"/>
    </source>
</evidence>
<dbReference type="RefSeq" id="WP_354839009.1">
    <property type="nucleotide sequence ID" value="NZ_JBHTCG010000002.1"/>
</dbReference>
<name>A0ABW2NVI0_9ACTN</name>
<dbReference type="Pfam" id="PF01243">
    <property type="entry name" value="PNPOx_N"/>
    <property type="match status" value="1"/>
</dbReference>
<dbReference type="InterPro" id="IPR012349">
    <property type="entry name" value="Split_barrel_FMN-bd"/>
</dbReference>
<dbReference type="Gene3D" id="2.30.110.10">
    <property type="entry name" value="Electron Transport, Fmn-binding Protein, Chain A"/>
    <property type="match status" value="1"/>
</dbReference>
<proteinExistence type="predicted"/>
<dbReference type="InterPro" id="IPR011576">
    <property type="entry name" value="Pyridox_Oxase_N"/>
</dbReference>
<comment type="caution">
    <text evidence="3">The sequence shown here is derived from an EMBL/GenBank/DDBJ whole genome shotgun (WGS) entry which is preliminary data.</text>
</comment>
<accession>A0ABW2NVI0</accession>
<evidence type="ECO:0000256" key="1">
    <source>
        <dbReference type="ARBA" id="ARBA00023002"/>
    </source>
</evidence>
<protein>
    <submittedName>
        <fullName evidence="3">PPOX class F420-dependent oxidoreductase</fullName>
    </submittedName>
</protein>
<feature type="domain" description="Pyridoxamine 5'-phosphate oxidase N-terminal" evidence="2">
    <location>
        <begin position="6"/>
        <end position="129"/>
    </location>
</feature>
<keyword evidence="4" id="KW-1185">Reference proteome</keyword>
<organism evidence="3 4">
    <name type="scientific">Sphaerisporangium rhizosphaerae</name>
    <dbReference type="NCBI Taxonomy" id="2269375"/>
    <lineage>
        <taxon>Bacteria</taxon>
        <taxon>Bacillati</taxon>
        <taxon>Actinomycetota</taxon>
        <taxon>Actinomycetes</taxon>
        <taxon>Streptosporangiales</taxon>
        <taxon>Streptosporangiaceae</taxon>
        <taxon>Sphaerisporangium</taxon>
    </lineage>
</organism>
<sequence length="135" mass="15546">MSREALPEHLVAALALPHPCVISTVRTDGAPVSVATWYLWEDGRVLVNMDAQRKRLDYLRVDPRVSLTVLDSDSWYNHISLQGRVVSLEDDPNLEDIDRLSRHYTGEPYPNRERPRVSAWIEIDNWHAWGPAFKS</sequence>